<name>A0AAV5LMK2_9ROSI</name>
<organism evidence="1 2">
    <name type="scientific">Rubroshorea leprosula</name>
    <dbReference type="NCBI Taxonomy" id="152421"/>
    <lineage>
        <taxon>Eukaryota</taxon>
        <taxon>Viridiplantae</taxon>
        <taxon>Streptophyta</taxon>
        <taxon>Embryophyta</taxon>
        <taxon>Tracheophyta</taxon>
        <taxon>Spermatophyta</taxon>
        <taxon>Magnoliopsida</taxon>
        <taxon>eudicotyledons</taxon>
        <taxon>Gunneridae</taxon>
        <taxon>Pentapetalae</taxon>
        <taxon>rosids</taxon>
        <taxon>malvids</taxon>
        <taxon>Malvales</taxon>
        <taxon>Dipterocarpaceae</taxon>
        <taxon>Rubroshorea</taxon>
    </lineage>
</organism>
<keyword evidence="2" id="KW-1185">Reference proteome</keyword>
<gene>
    <name evidence="1" type="ORF">SLEP1_g46055</name>
</gene>
<evidence type="ECO:0000313" key="1">
    <source>
        <dbReference type="EMBL" id="GKV38109.1"/>
    </source>
</evidence>
<sequence length="53" mass="6157">MAYSLEPVMISIRDRVLFGDFIVRWIMCTLPLCPPVKITSFHAMKRVARIYLG</sequence>
<protein>
    <submittedName>
        <fullName evidence="1">Uncharacterized protein</fullName>
    </submittedName>
</protein>
<reference evidence="1 2" key="1">
    <citation type="journal article" date="2021" name="Commun. Biol.">
        <title>The genome of Shorea leprosula (Dipterocarpaceae) highlights the ecological relevance of drought in aseasonal tropical rainforests.</title>
        <authorList>
            <person name="Ng K.K.S."/>
            <person name="Kobayashi M.J."/>
            <person name="Fawcett J.A."/>
            <person name="Hatakeyama M."/>
            <person name="Paape T."/>
            <person name="Ng C.H."/>
            <person name="Ang C.C."/>
            <person name="Tnah L.H."/>
            <person name="Lee C.T."/>
            <person name="Nishiyama T."/>
            <person name="Sese J."/>
            <person name="O'Brien M.J."/>
            <person name="Copetti D."/>
            <person name="Mohd Noor M.I."/>
            <person name="Ong R.C."/>
            <person name="Putra M."/>
            <person name="Sireger I.Z."/>
            <person name="Indrioko S."/>
            <person name="Kosugi Y."/>
            <person name="Izuno A."/>
            <person name="Isagi Y."/>
            <person name="Lee S.L."/>
            <person name="Shimizu K.K."/>
        </authorList>
    </citation>
    <scope>NUCLEOTIDE SEQUENCE [LARGE SCALE GENOMIC DNA]</scope>
    <source>
        <strain evidence="1">214</strain>
    </source>
</reference>
<proteinExistence type="predicted"/>
<dbReference type="Proteomes" id="UP001054252">
    <property type="component" value="Unassembled WGS sequence"/>
</dbReference>
<comment type="caution">
    <text evidence="1">The sequence shown here is derived from an EMBL/GenBank/DDBJ whole genome shotgun (WGS) entry which is preliminary data.</text>
</comment>
<evidence type="ECO:0000313" key="2">
    <source>
        <dbReference type="Proteomes" id="UP001054252"/>
    </source>
</evidence>
<accession>A0AAV5LMK2</accession>
<dbReference type="EMBL" id="BPVZ01000126">
    <property type="protein sequence ID" value="GKV38109.1"/>
    <property type="molecule type" value="Genomic_DNA"/>
</dbReference>
<dbReference type="AlphaFoldDB" id="A0AAV5LMK2"/>